<dbReference type="PROSITE" id="PS51318">
    <property type="entry name" value="TAT"/>
    <property type="match status" value="1"/>
</dbReference>
<dbReference type="InterPro" id="IPR006311">
    <property type="entry name" value="TAT_signal"/>
</dbReference>
<dbReference type="OrthoDB" id="514320at2"/>
<dbReference type="SUPFAM" id="SSF55846">
    <property type="entry name" value="N-acetylmuramoyl-L-alanine amidase-like"/>
    <property type="match status" value="1"/>
</dbReference>
<feature type="compositionally biased region" description="Pro residues" evidence="2">
    <location>
        <begin position="241"/>
        <end position="250"/>
    </location>
</feature>
<keyword evidence="6" id="KW-1185">Reference proteome</keyword>
<dbReference type="GO" id="GO:0009253">
    <property type="term" value="P:peptidoglycan catabolic process"/>
    <property type="evidence" value="ECO:0007669"/>
    <property type="project" value="InterPro"/>
</dbReference>
<dbReference type="Gene3D" id="3.40.80.10">
    <property type="entry name" value="Peptidoglycan recognition protein-like"/>
    <property type="match status" value="1"/>
</dbReference>
<dbReference type="InterPro" id="IPR036505">
    <property type="entry name" value="Amidase/PGRP_sf"/>
</dbReference>
<evidence type="ECO:0000313" key="5">
    <source>
        <dbReference type="EMBL" id="TMQ90164.1"/>
    </source>
</evidence>
<protein>
    <submittedName>
        <fullName evidence="5">N-acetylmuramoyl-L-alanine amidase</fullName>
    </submittedName>
</protein>
<accession>A0A5C4J0Z4</accession>
<sequence length="263" mass="27783">MIGSPGRSTPRGEPLVPANIPFTRRGLLGSTAAAMGGLLLGPLPARSAASALAVPRRYTRAEWAARPPTKAANVLNRAPDHIVVHHTASANATDLSLEHAFALSRAIQNFHMATNGWEDTGQQLTISRGGHLMEGRNRSLAAIDAGDLVVGAQTLGHNDHTIGIENEGTYMTAQPTGALWDALVATCAWLCGVHGLDPHEAIVGHRDYNTTACPGDVLYARLPRLRDEVAGDLGLRRRAPEGPPPKPSGLPGPRFTFDHGPAV</sequence>
<evidence type="ECO:0000259" key="4">
    <source>
        <dbReference type="SMART" id="SM00701"/>
    </source>
</evidence>
<dbReference type="EMBL" id="VCKW01000320">
    <property type="protein sequence ID" value="TMQ90164.1"/>
    <property type="molecule type" value="Genomic_DNA"/>
</dbReference>
<evidence type="ECO:0000259" key="3">
    <source>
        <dbReference type="SMART" id="SM00644"/>
    </source>
</evidence>
<dbReference type="PANTHER" id="PTHR11022">
    <property type="entry name" value="PEPTIDOGLYCAN RECOGNITION PROTEIN"/>
    <property type="match status" value="1"/>
</dbReference>
<dbReference type="SMART" id="SM00644">
    <property type="entry name" value="Ami_2"/>
    <property type="match status" value="1"/>
</dbReference>
<feature type="region of interest" description="Disordered" evidence="2">
    <location>
        <begin position="232"/>
        <end position="263"/>
    </location>
</feature>
<dbReference type="SMART" id="SM00701">
    <property type="entry name" value="PGRP"/>
    <property type="match status" value="1"/>
</dbReference>
<evidence type="ECO:0000313" key="6">
    <source>
        <dbReference type="Proteomes" id="UP000309174"/>
    </source>
</evidence>
<comment type="similarity">
    <text evidence="1">Belongs to the N-acetylmuramoyl-L-alanine amidase 2 family.</text>
</comment>
<dbReference type="Pfam" id="PF01510">
    <property type="entry name" value="Amidase_2"/>
    <property type="match status" value="1"/>
</dbReference>
<dbReference type="AlphaFoldDB" id="A0A5C4J0Z4"/>
<dbReference type="GO" id="GO:0008745">
    <property type="term" value="F:N-acetylmuramoyl-L-alanine amidase activity"/>
    <property type="evidence" value="ECO:0007669"/>
    <property type="project" value="InterPro"/>
</dbReference>
<gene>
    <name evidence="5" type="ORF">ETD83_36635</name>
</gene>
<dbReference type="InterPro" id="IPR002502">
    <property type="entry name" value="Amidase_domain"/>
</dbReference>
<dbReference type="CDD" id="cd06583">
    <property type="entry name" value="PGRP"/>
    <property type="match status" value="1"/>
</dbReference>
<dbReference type="InterPro" id="IPR006619">
    <property type="entry name" value="PGRP_domain_met/bac"/>
</dbReference>
<comment type="caution">
    <text evidence="5">The sequence shown here is derived from an EMBL/GenBank/DDBJ whole genome shotgun (WGS) entry which is preliminary data.</text>
</comment>
<feature type="domain" description="Peptidoglycan recognition protein family" evidence="4">
    <location>
        <begin position="55"/>
        <end position="209"/>
    </location>
</feature>
<evidence type="ECO:0000256" key="1">
    <source>
        <dbReference type="ARBA" id="ARBA00007553"/>
    </source>
</evidence>
<name>A0A5C4J0Z4_9ACTN</name>
<dbReference type="PANTHER" id="PTHR11022:SF41">
    <property type="entry name" value="PEPTIDOGLYCAN-RECOGNITION PROTEIN LC-RELATED"/>
    <property type="match status" value="1"/>
</dbReference>
<dbReference type="GO" id="GO:0008270">
    <property type="term" value="F:zinc ion binding"/>
    <property type="evidence" value="ECO:0007669"/>
    <property type="project" value="InterPro"/>
</dbReference>
<dbReference type="Proteomes" id="UP000309174">
    <property type="component" value="Unassembled WGS sequence"/>
</dbReference>
<organism evidence="5 6">
    <name type="scientific">Actinomadura soli</name>
    <dbReference type="NCBI Taxonomy" id="2508997"/>
    <lineage>
        <taxon>Bacteria</taxon>
        <taxon>Bacillati</taxon>
        <taxon>Actinomycetota</taxon>
        <taxon>Actinomycetes</taxon>
        <taxon>Streptosporangiales</taxon>
        <taxon>Thermomonosporaceae</taxon>
        <taxon>Actinomadura</taxon>
    </lineage>
</organism>
<feature type="domain" description="N-acetylmuramoyl-L-alanine amidase" evidence="3">
    <location>
        <begin position="69"/>
        <end position="215"/>
    </location>
</feature>
<dbReference type="InterPro" id="IPR015510">
    <property type="entry name" value="PGRP"/>
</dbReference>
<reference evidence="5 6" key="1">
    <citation type="submission" date="2019-05" db="EMBL/GenBank/DDBJ databases">
        <title>Draft genome sequence of Actinomadura sp. 14C53.</title>
        <authorList>
            <person name="Saricaoglu S."/>
            <person name="Isik K."/>
        </authorList>
    </citation>
    <scope>NUCLEOTIDE SEQUENCE [LARGE SCALE GENOMIC DNA]</scope>
    <source>
        <strain evidence="5 6">14C53</strain>
    </source>
</reference>
<proteinExistence type="inferred from homology"/>
<evidence type="ECO:0000256" key="2">
    <source>
        <dbReference type="SAM" id="MobiDB-lite"/>
    </source>
</evidence>